<evidence type="ECO:0000256" key="1">
    <source>
        <dbReference type="SAM" id="SignalP"/>
    </source>
</evidence>
<organism evidence="2 3">
    <name type="scientific">Oryza sativa subsp. japonica</name>
    <name type="common">Rice</name>
    <dbReference type="NCBI Taxonomy" id="39947"/>
    <lineage>
        <taxon>Eukaryota</taxon>
        <taxon>Viridiplantae</taxon>
        <taxon>Streptophyta</taxon>
        <taxon>Embryophyta</taxon>
        <taxon>Tracheophyta</taxon>
        <taxon>Spermatophyta</taxon>
        <taxon>Magnoliopsida</taxon>
        <taxon>Liliopsida</taxon>
        <taxon>Poales</taxon>
        <taxon>Poaceae</taxon>
        <taxon>BOP clade</taxon>
        <taxon>Oryzoideae</taxon>
        <taxon>Oryzeae</taxon>
        <taxon>Oryzinae</taxon>
        <taxon>Oryza</taxon>
        <taxon>Oryza sativa</taxon>
    </lineage>
</organism>
<feature type="signal peptide" evidence="1">
    <location>
        <begin position="1"/>
        <end position="27"/>
    </location>
</feature>
<gene>
    <name evidence="2" type="ordered locus">Os01g0384901</name>
    <name evidence="2" type="ORF">OSNPB_010384901</name>
</gene>
<reference evidence="2 3" key="3">
    <citation type="journal article" date="2013" name="Rice">
        <title>Improvement of the Oryza sativa Nipponbare reference genome using next generation sequence and optical map data.</title>
        <authorList>
            <person name="Kawahara Y."/>
            <person name="de la Bastide M."/>
            <person name="Hamilton J.P."/>
            <person name="Kanamori H."/>
            <person name="McCombie W.R."/>
            <person name="Ouyang S."/>
            <person name="Schwartz D.C."/>
            <person name="Tanaka T."/>
            <person name="Wu J."/>
            <person name="Zhou S."/>
            <person name="Childs K.L."/>
            <person name="Davidson R.M."/>
            <person name="Lin H."/>
            <person name="Quesada-Ocampo L."/>
            <person name="Vaillancourt B."/>
            <person name="Sakai H."/>
            <person name="Lee S.S."/>
            <person name="Kim J."/>
            <person name="Numa H."/>
            <person name="Itoh T."/>
            <person name="Buell C.R."/>
            <person name="Matsumoto T."/>
        </authorList>
    </citation>
    <scope>NUCLEOTIDE SEQUENCE [LARGE SCALE GENOMIC DNA]</scope>
    <source>
        <strain evidence="3">cv. Nipponbare</strain>
    </source>
</reference>
<dbReference type="InParanoid" id="A0A0P0V339"/>
<dbReference type="Gramene" id="Os01t0384901-01">
    <property type="protein sequence ID" value="Os01t0384901-01"/>
    <property type="gene ID" value="Os01g0384901"/>
</dbReference>
<name>A0A0P0V339_ORYSJ</name>
<keyword evidence="1" id="KW-0732">Signal</keyword>
<dbReference type="Proteomes" id="UP000059680">
    <property type="component" value="Chromosome 1"/>
</dbReference>
<proteinExistence type="predicted"/>
<evidence type="ECO:0000313" key="2">
    <source>
        <dbReference type="EMBL" id="BAS72255.1"/>
    </source>
</evidence>
<reference evidence="2 3" key="2">
    <citation type="journal article" date="2013" name="Plant Cell Physiol.">
        <title>Rice Annotation Project Database (RAP-DB): an integrative and interactive database for rice genomics.</title>
        <authorList>
            <person name="Sakai H."/>
            <person name="Lee S.S."/>
            <person name="Tanaka T."/>
            <person name="Numa H."/>
            <person name="Kim J."/>
            <person name="Kawahara Y."/>
            <person name="Wakimoto H."/>
            <person name="Yang C.C."/>
            <person name="Iwamoto M."/>
            <person name="Abe T."/>
            <person name="Yamada Y."/>
            <person name="Muto A."/>
            <person name="Inokuchi H."/>
            <person name="Ikemura T."/>
            <person name="Matsumoto T."/>
            <person name="Sasaki T."/>
            <person name="Itoh T."/>
        </authorList>
    </citation>
    <scope>NUCLEOTIDE SEQUENCE [LARGE SCALE GENOMIC DNA]</scope>
    <source>
        <strain evidence="3">cv. Nipponbare</strain>
    </source>
</reference>
<dbReference type="AlphaFoldDB" id="A0A0P0V339"/>
<sequence length="85" mass="9862">MKQKFQRLPPLTIVIFLLSELVSTSFCQPAINVKFKCRSIAYQEKFRQFPTAFRSTKLELPNVGSSISYIIRLSVQRYCLTTARL</sequence>
<evidence type="ECO:0000313" key="3">
    <source>
        <dbReference type="Proteomes" id="UP000059680"/>
    </source>
</evidence>
<protein>
    <submittedName>
        <fullName evidence="2">Os01g0384901 protein</fullName>
    </submittedName>
</protein>
<dbReference type="EMBL" id="AP014957">
    <property type="protein sequence ID" value="BAS72255.1"/>
    <property type="molecule type" value="Genomic_DNA"/>
</dbReference>
<dbReference type="PaxDb" id="39947-A0A0P0V339"/>
<feature type="chain" id="PRO_5006056165" evidence="1">
    <location>
        <begin position="28"/>
        <end position="85"/>
    </location>
</feature>
<reference evidence="3" key="1">
    <citation type="journal article" date="2005" name="Nature">
        <title>The map-based sequence of the rice genome.</title>
        <authorList>
            <consortium name="International rice genome sequencing project (IRGSP)"/>
            <person name="Matsumoto T."/>
            <person name="Wu J."/>
            <person name="Kanamori H."/>
            <person name="Katayose Y."/>
            <person name="Fujisawa M."/>
            <person name="Namiki N."/>
            <person name="Mizuno H."/>
            <person name="Yamamoto K."/>
            <person name="Antonio B.A."/>
            <person name="Baba T."/>
            <person name="Sakata K."/>
            <person name="Nagamura Y."/>
            <person name="Aoki H."/>
            <person name="Arikawa K."/>
            <person name="Arita K."/>
            <person name="Bito T."/>
            <person name="Chiden Y."/>
            <person name="Fujitsuka N."/>
            <person name="Fukunaka R."/>
            <person name="Hamada M."/>
            <person name="Harada C."/>
            <person name="Hayashi A."/>
            <person name="Hijishita S."/>
            <person name="Honda M."/>
            <person name="Hosokawa S."/>
            <person name="Ichikawa Y."/>
            <person name="Idonuma A."/>
            <person name="Iijima M."/>
            <person name="Ikeda M."/>
            <person name="Ikeno M."/>
            <person name="Ito K."/>
            <person name="Ito S."/>
            <person name="Ito T."/>
            <person name="Ito Y."/>
            <person name="Ito Y."/>
            <person name="Iwabuchi A."/>
            <person name="Kamiya K."/>
            <person name="Karasawa W."/>
            <person name="Kurita K."/>
            <person name="Katagiri S."/>
            <person name="Kikuta A."/>
            <person name="Kobayashi H."/>
            <person name="Kobayashi N."/>
            <person name="Machita K."/>
            <person name="Maehara T."/>
            <person name="Masukawa M."/>
            <person name="Mizubayashi T."/>
            <person name="Mukai Y."/>
            <person name="Nagasaki H."/>
            <person name="Nagata Y."/>
            <person name="Naito S."/>
            <person name="Nakashima M."/>
            <person name="Nakama Y."/>
            <person name="Nakamichi Y."/>
            <person name="Nakamura M."/>
            <person name="Meguro A."/>
            <person name="Negishi M."/>
            <person name="Ohta I."/>
            <person name="Ohta T."/>
            <person name="Okamoto M."/>
            <person name="Ono N."/>
            <person name="Saji S."/>
            <person name="Sakaguchi M."/>
            <person name="Sakai K."/>
            <person name="Shibata M."/>
            <person name="Shimokawa T."/>
            <person name="Song J."/>
            <person name="Takazaki Y."/>
            <person name="Terasawa K."/>
            <person name="Tsugane M."/>
            <person name="Tsuji K."/>
            <person name="Ueda S."/>
            <person name="Waki K."/>
            <person name="Yamagata H."/>
            <person name="Yamamoto M."/>
            <person name="Yamamoto S."/>
            <person name="Yamane H."/>
            <person name="Yoshiki S."/>
            <person name="Yoshihara R."/>
            <person name="Yukawa K."/>
            <person name="Zhong H."/>
            <person name="Yano M."/>
            <person name="Yuan Q."/>
            <person name="Ouyang S."/>
            <person name="Liu J."/>
            <person name="Jones K.M."/>
            <person name="Gansberger K."/>
            <person name="Moffat K."/>
            <person name="Hill J."/>
            <person name="Bera J."/>
            <person name="Fadrosh D."/>
            <person name="Jin S."/>
            <person name="Johri S."/>
            <person name="Kim M."/>
            <person name="Overton L."/>
            <person name="Reardon M."/>
            <person name="Tsitrin T."/>
            <person name="Vuong H."/>
            <person name="Weaver B."/>
            <person name="Ciecko A."/>
            <person name="Tallon L."/>
            <person name="Jackson J."/>
            <person name="Pai G."/>
            <person name="Aken S.V."/>
            <person name="Utterback T."/>
            <person name="Reidmuller S."/>
            <person name="Feldblyum T."/>
            <person name="Hsiao J."/>
            <person name="Zismann V."/>
            <person name="Iobst S."/>
            <person name="de Vazeille A.R."/>
            <person name="Buell C.R."/>
            <person name="Ying K."/>
            <person name="Li Y."/>
            <person name="Lu T."/>
            <person name="Huang Y."/>
            <person name="Zhao Q."/>
            <person name="Feng Q."/>
            <person name="Zhang L."/>
            <person name="Zhu J."/>
            <person name="Weng Q."/>
            <person name="Mu J."/>
            <person name="Lu Y."/>
            <person name="Fan D."/>
            <person name="Liu Y."/>
            <person name="Guan J."/>
            <person name="Zhang Y."/>
            <person name="Yu S."/>
            <person name="Liu X."/>
            <person name="Zhang Y."/>
            <person name="Hong G."/>
            <person name="Han B."/>
            <person name="Choisne N."/>
            <person name="Demange N."/>
            <person name="Orjeda G."/>
            <person name="Samain S."/>
            <person name="Cattolico L."/>
            <person name="Pelletier E."/>
            <person name="Couloux A."/>
            <person name="Segurens B."/>
            <person name="Wincker P."/>
            <person name="D'Hont A."/>
            <person name="Scarpelli C."/>
            <person name="Weissenbach J."/>
            <person name="Salanoubat M."/>
            <person name="Quetier F."/>
            <person name="Yu Y."/>
            <person name="Kim H.R."/>
            <person name="Rambo T."/>
            <person name="Currie J."/>
            <person name="Collura K."/>
            <person name="Luo M."/>
            <person name="Yang T."/>
            <person name="Ammiraju J.S.S."/>
            <person name="Engler F."/>
            <person name="Soderlund C."/>
            <person name="Wing R.A."/>
            <person name="Palmer L.E."/>
            <person name="de la Bastide M."/>
            <person name="Spiegel L."/>
            <person name="Nascimento L."/>
            <person name="Zutavern T."/>
            <person name="O'Shaughnessy A."/>
            <person name="Dike S."/>
            <person name="Dedhia N."/>
            <person name="Preston R."/>
            <person name="Balija V."/>
            <person name="McCombie W.R."/>
            <person name="Chow T."/>
            <person name="Chen H."/>
            <person name="Chung M."/>
            <person name="Chen C."/>
            <person name="Shaw J."/>
            <person name="Wu H."/>
            <person name="Hsiao K."/>
            <person name="Chao Y."/>
            <person name="Chu M."/>
            <person name="Cheng C."/>
            <person name="Hour A."/>
            <person name="Lee P."/>
            <person name="Lin S."/>
            <person name="Lin Y."/>
            <person name="Liou J."/>
            <person name="Liu S."/>
            <person name="Hsing Y."/>
            <person name="Raghuvanshi S."/>
            <person name="Mohanty A."/>
            <person name="Bharti A.K."/>
            <person name="Gaur A."/>
            <person name="Gupta V."/>
            <person name="Kumar D."/>
            <person name="Ravi V."/>
            <person name="Vij S."/>
            <person name="Kapur A."/>
            <person name="Khurana P."/>
            <person name="Khurana P."/>
            <person name="Khurana J.P."/>
            <person name="Tyagi A.K."/>
            <person name="Gaikwad K."/>
            <person name="Singh A."/>
            <person name="Dalal V."/>
            <person name="Srivastava S."/>
            <person name="Dixit A."/>
            <person name="Pal A.K."/>
            <person name="Ghazi I.A."/>
            <person name="Yadav M."/>
            <person name="Pandit A."/>
            <person name="Bhargava A."/>
            <person name="Sureshbabu K."/>
            <person name="Batra K."/>
            <person name="Sharma T.R."/>
            <person name="Mohapatra T."/>
            <person name="Singh N.K."/>
            <person name="Messing J."/>
            <person name="Nelson A.B."/>
            <person name="Fuks G."/>
            <person name="Kavchok S."/>
            <person name="Keizer G."/>
            <person name="Linton E."/>
            <person name="Llaca V."/>
            <person name="Song R."/>
            <person name="Tanyolac B."/>
            <person name="Young S."/>
            <person name="Ho-Il K."/>
            <person name="Hahn J.H."/>
            <person name="Sangsakoo G."/>
            <person name="Vanavichit A."/>
            <person name="de Mattos Luiz.A.T."/>
            <person name="Zimmer P.D."/>
            <person name="Malone G."/>
            <person name="Dellagostin O."/>
            <person name="de Oliveira A.C."/>
            <person name="Bevan M."/>
            <person name="Bancroft I."/>
            <person name="Minx P."/>
            <person name="Cordum H."/>
            <person name="Wilson R."/>
            <person name="Cheng Z."/>
            <person name="Jin W."/>
            <person name="Jiang J."/>
            <person name="Leong S.A."/>
            <person name="Iwama H."/>
            <person name="Gojobori T."/>
            <person name="Itoh T."/>
            <person name="Niimura Y."/>
            <person name="Fujii Y."/>
            <person name="Habara T."/>
            <person name="Sakai H."/>
            <person name="Sato Y."/>
            <person name="Wilson G."/>
            <person name="Kumar K."/>
            <person name="McCouch S."/>
            <person name="Juretic N."/>
            <person name="Hoen D."/>
            <person name="Wright S."/>
            <person name="Bruskiewich R."/>
            <person name="Bureau T."/>
            <person name="Miyao A."/>
            <person name="Hirochika H."/>
            <person name="Nishikawa T."/>
            <person name="Kadowaki K."/>
            <person name="Sugiura M."/>
            <person name="Burr B."/>
            <person name="Sasaki T."/>
        </authorList>
    </citation>
    <scope>NUCLEOTIDE SEQUENCE [LARGE SCALE GENOMIC DNA]</scope>
    <source>
        <strain evidence="3">cv. Nipponbare</strain>
    </source>
</reference>
<accession>A0A0P0V339</accession>
<keyword evidence="3" id="KW-1185">Reference proteome</keyword>